<dbReference type="InterPro" id="IPR003593">
    <property type="entry name" value="AAA+_ATPase"/>
</dbReference>
<evidence type="ECO:0000259" key="1">
    <source>
        <dbReference type="SMART" id="SM00382"/>
    </source>
</evidence>
<name>A0A6L6Q545_9BURK</name>
<dbReference type="GO" id="GO:0016887">
    <property type="term" value="F:ATP hydrolysis activity"/>
    <property type="evidence" value="ECO:0007669"/>
    <property type="project" value="InterPro"/>
</dbReference>
<organism evidence="2 3">
    <name type="scientific">Pseudoduganella ginsengisoli</name>
    <dbReference type="NCBI Taxonomy" id="1462440"/>
    <lineage>
        <taxon>Bacteria</taxon>
        <taxon>Pseudomonadati</taxon>
        <taxon>Pseudomonadota</taxon>
        <taxon>Betaproteobacteria</taxon>
        <taxon>Burkholderiales</taxon>
        <taxon>Oxalobacteraceae</taxon>
        <taxon>Telluria group</taxon>
        <taxon>Pseudoduganella</taxon>
    </lineage>
</organism>
<sequence>MACMPTTQKAYTTSMVWLPQQDGAPPRATRIHGRETVVDMLAAELALRRMVTVTGTGGIGKTTVALAVAEHMQRQWRQGVVYVDLAPLADGSRLAPALAAALVMERPGQRTLDDITAALRSHHMLLVLDSCERLVDDVADMADILLEGTQGLRLLATSCEPLGLPGEWVVQLPPLAAPPGDALDMEQVMHWPAARLFADRMGRDPGDDEAAGIADICRRLDGIPLALELAAANVGVLGVRALARRLGDGLSLQGGQAGRHRTMEAALDWSYALLGEQERQLLRRLSPMRRGFSLDEALHLGADSLAAWPDVLDAFAGLLRQSMLATISDTDARRYRLLETTRRYAAARLEESHDYQRVMARYGAM</sequence>
<dbReference type="InterPro" id="IPR049945">
    <property type="entry name" value="AAA_22"/>
</dbReference>
<protein>
    <submittedName>
        <fullName evidence="2">AAA family ATPase</fullName>
    </submittedName>
</protein>
<dbReference type="PRINTS" id="PR00364">
    <property type="entry name" value="DISEASERSIST"/>
</dbReference>
<proteinExistence type="predicted"/>
<comment type="caution">
    <text evidence="2">The sequence shown here is derived from an EMBL/GenBank/DDBJ whole genome shotgun (WGS) entry which is preliminary data.</text>
</comment>
<dbReference type="InterPro" id="IPR027417">
    <property type="entry name" value="P-loop_NTPase"/>
</dbReference>
<dbReference type="PANTHER" id="PTHR47691:SF3">
    <property type="entry name" value="HTH-TYPE TRANSCRIPTIONAL REGULATOR RV0890C-RELATED"/>
    <property type="match status" value="1"/>
</dbReference>
<keyword evidence="3" id="KW-1185">Reference proteome</keyword>
<dbReference type="InterPro" id="IPR058852">
    <property type="entry name" value="HTH_77"/>
</dbReference>
<accession>A0A6L6Q545</accession>
<feature type="domain" description="AAA+ ATPase" evidence="1">
    <location>
        <begin position="47"/>
        <end position="224"/>
    </location>
</feature>
<evidence type="ECO:0000313" key="2">
    <source>
        <dbReference type="EMBL" id="MTW05013.1"/>
    </source>
</evidence>
<dbReference type="Pfam" id="PF13401">
    <property type="entry name" value="AAA_22"/>
    <property type="match status" value="1"/>
</dbReference>
<dbReference type="Gene3D" id="3.40.50.300">
    <property type="entry name" value="P-loop containing nucleotide triphosphate hydrolases"/>
    <property type="match status" value="1"/>
</dbReference>
<dbReference type="SMART" id="SM00382">
    <property type="entry name" value="AAA"/>
    <property type="match status" value="1"/>
</dbReference>
<dbReference type="PANTHER" id="PTHR47691">
    <property type="entry name" value="REGULATOR-RELATED"/>
    <property type="match status" value="1"/>
</dbReference>
<dbReference type="EMBL" id="WNLA01000019">
    <property type="protein sequence ID" value="MTW05013.1"/>
    <property type="molecule type" value="Genomic_DNA"/>
</dbReference>
<dbReference type="Pfam" id="PF25872">
    <property type="entry name" value="HTH_77"/>
    <property type="match status" value="1"/>
</dbReference>
<dbReference type="OrthoDB" id="9811542at2"/>
<dbReference type="SUPFAM" id="SSF52540">
    <property type="entry name" value="P-loop containing nucleoside triphosphate hydrolases"/>
    <property type="match status" value="1"/>
</dbReference>
<evidence type="ECO:0000313" key="3">
    <source>
        <dbReference type="Proteomes" id="UP000484015"/>
    </source>
</evidence>
<gene>
    <name evidence="2" type="ORF">GM668_23330</name>
</gene>
<dbReference type="Proteomes" id="UP000484015">
    <property type="component" value="Unassembled WGS sequence"/>
</dbReference>
<dbReference type="AlphaFoldDB" id="A0A6L6Q545"/>
<reference evidence="2 3" key="1">
    <citation type="submission" date="2019-11" db="EMBL/GenBank/DDBJ databases">
        <title>Type strains purchased from KCTC, JCM and DSMZ.</title>
        <authorList>
            <person name="Lu H."/>
        </authorList>
    </citation>
    <scope>NUCLEOTIDE SEQUENCE [LARGE SCALE GENOMIC DNA]</scope>
    <source>
        <strain evidence="2 3">KCTC 42409</strain>
    </source>
</reference>